<keyword evidence="2" id="KW-1133">Transmembrane helix</keyword>
<dbReference type="AlphaFoldDB" id="A0A1M7YU94"/>
<evidence type="ECO:0000313" key="4">
    <source>
        <dbReference type="Proteomes" id="UP000184600"/>
    </source>
</evidence>
<feature type="compositionally biased region" description="Basic and acidic residues" evidence="1">
    <location>
        <begin position="7"/>
        <end position="20"/>
    </location>
</feature>
<evidence type="ECO:0000313" key="3">
    <source>
        <dbReference type="EMBL" id="SHO56121.1"/>
    </source>
</evidence>
<accession>A0A1M7YU94</accession>
<name>A0A1M7YU94_9VIBR</name>
<keyword evidence="2" id="KW-0472">Membrane</keyword>
<proteinExistence type="predicted"/>
<gene>
    <name evidence="3" type="ORF">VQ7734_01884</name>
</gene>
<organism evidence="3 4">
    <name type="scientific">Vibrio quintilis</name>
    <dbReference type="NCBI Taxonomy" id="1117707"/>
    <lineage>
        <taxon>Bacteria</taxon>
        <taxon>Pseudomonadati</taxon>
        <taxon>Pseudomonadota</taxon>
        <taxon>Gammaproteobacteria</taxon>
        <taxon>Vibrionales</taxon>
        <taxon>Vibrionaceae</taxon>
        <taxon>Vibrio</taxon>
    </lineage>
</organism>
<protein>
    <submittedName>
        <fullName evidence="3">Uncharacterized protein</fullName>
    </submittedName>
</protein>
<dbReference type="EMBL" id="FRFG01000021">
    <property type="protein sequence ID" value="SHO56121.1"/>
    <property type="molecule type" value="Genomic_DNA"/>
</dbReference>
<feature type="region of interest" description="Disordered" evidence="1">
    <location>
        <begin position="1"/>
        <end position="20"/>
    </location>
</feature>
<feature type="transmembrane region" description="Helical" evidence="2">
    <location>
        <begin position="29"/>
        <end position="52"/>
    </location>
</feature>
<sequence>MSSVIESEMRVNEADQNSHQEVKTTLRDIATLLTMFAVTATITLLTTLSWVAR</sequence>
<dbReference type="STRING" id="1117707.VQ7734_01884"/>
<keyword evidence="4" id="KW-1185">Reference proteome</keyword>
<evidence type="ECO:0000256" key="1">
    <source>
        <dbReference type="SAM" id="MobiDB-lite"/>
    </source>
</evidence>
<dbReference type="Proteomes" id="UP000184600">
    <property type="component" value="Unassembled WGS sequence"/>
</dbReference>
<keyword evidence="2" id="KW-0812">Transmembrane</keyword>
<evidence type="ECO:0000256" key="2">
    <source>
        <dbReference type="SAM" id="Phobius"/>
    </source>
</evidence>
<dbReference type="RefSeq" id="WP_159440317.1">
    <property type="nucleotide sequence ID" value="NZ_AP024897.1"/>
</dbReference>
<reference evidence="4" key="1">
    <citation type="submission" date="2016-12" db="EMBL/GenBank/DDBJ databases">
        <authorList>
            <person name="Rodrigo-Torres L."/>
            <person name="Arahal R.D."/>
            <person name="Lucena T."/>
        </authorList>
    </citation>
    <scope>NUCLEOTIDE SEQUENCE [LARGE SCALE GENOMIC DNA]</scope>
</reference>